<dbReference type="InParanoid" id="D2VJ66"/>
<keyword evidence="1" id="KW-0812">Transmembrane</keyword>
<keyword evidence="1" id="KW-1133">Transmembrane helix</keyword>
<dbReference type="EMBL" id="GG738875">
    <property type="protein sequence ID" value="EFC43144.1"/>
    <property type="molecule type" value="Genomic_DNA"/>
</dbReference>
<accession>D2VJ66</accession>
<organism evidence="3">
    <name type="scientific">Naegleria gruberi</name>
    <name type="common">Amoeba</name>
    <dbReference type="NCBI Taxonomy" id="5762"/>
    <lineage>
        <taxon>Eukaryota</taxon>
        <taxon>Discoba</taxon>
        <taxon>Heterolobosea</taxon>
        <taxon>Tetramitia</taxon>
        <taxon>Eutetramitia</taxon>
        <taxon>Vahlkampfiidae</taxon>
        <taxon>Naegleria</taxon>
    </lineage>
</organism>
<proteinExistence type="predicted"/>
<dbReference type="GeneID" id="8853286"/>
<sequence length="100" mass="10837">MSFLSTQDVFIPFGVNLLSLAAGVCLGFGYLLLSEKINPPARTDVSDITRIVKICARYGFAGVAICFFYYLINVGWKPALSIVAGDAAILLGLRISGFWQ</sequence>
<keyword evidence="3" id="KW-1185">Reference proteome</keyword>
<dbReference type="AlphaFoldDB" id="D2VJ66"/>
<keyword evidence="1" id="KW-0472">Membrane</keyword>
<name>D2VJ66_NAEGR</name>
<evidence type="ECO:0000313" key="2">
    <source>
        <dbReference type="EMBL" id="EFC43144.1"/>
    </source>
</evidence>
<feature type="transmembrane region" description="Helical" evidence="1">
    <location>
        <begin position="12"/>
        <end position="33"/>
    </location>
</feature>
<dbReference type="VEuPathDB" id="AmoebaDB:NAEGRDRAFT_68926"/>
<evidence type="ECO:0000313" key="3">
    <source>
        <dbReference type="Proteomes" id="UP000006671"/>
    </source>
</evidence>
<reference evidence="2 3" key="1">
    <citation type="journal article" date="2010" name="Cell">
        <title>The genome of Naegleria gruberi illuminates early eukaryotic versatility.</title>
        <authorList>
            <person name="Fritz-Laylin L.K."/>
            <person name="Prochnik S.E."/>
            <person name="Ginger M.L."/>
            <person name="Dacks J.B."/>
            <person name="Carpenter M.L."/>
            <person name="Field M.C."/>
            <person name="Kuo A."/>
            <person name="Paredez A."/>
            <person name="Chapman J."/>
            <person name="Pham J."/>
            <person name="Shu S."/>
            <person name="Neupane R."/>
            <person name="Cipriano M."/>
            <person name="Mancuso J."/>
            <person name="Tu H."/>
            <person name="Salamov A."/>
            <person name="Lindquist E."/>
            <person name="Shapiro H."/>
            <person name="Lucas S."/>
            <person name="Grigoriev I.V."/>
            <person name="Cande W.Z."/>
            <person name="Fulton C."/>
            <person name="Rokhsar D.S."/>
            <person name="Dawson S.C."/>
        </authorList>
    </citation>
    <scope>NUCLEOTIDE SEQUENCE [LARGE SCALE GENOMIC DNA]</scope>
    <source>
        <strain evidence="2 3">NEG-M</strain>
    </source>
</reference>
<feature type="transmembrane region" description="Helical" evidence="1">
    <location>
        <begin position="54"/>
        <end position="72"/>
    </location>
</feature>
<gene>
    <name evidence="2" type="ORF">NAEGRDRAFT_68926</name>
</gene>
<dbReference type="Proteomes" id="UP000006671">
    <property type="component" value="Unassembled WGS sequence"/>
</dbReference>
<dbReference type="KEGG" id="ngr:NAEGRDRAFT_68926"/>
<protein>
    <submittedName>
        <fullName evidence="2">Predicted protein</fullName>
    </submittedName>
</protein>
<dbReference type="RefSeq" id="XP_002675888.1">
    <property type="nucleotide sequence ID" value="XM_002675842.1"/>
</dbReference>
<evidence type="ECO:0000256" key="1">
    <source>
        <dbReference type="SAM" id="Phobius"/>
    </source>
</evidence>